<evidence type="ECO:0000256" key="3">
    <source>
        <dbReference type="ARBA" id="ARBA00006678"/>
    </source>
</evidence>
<dbReference type="GO" id="GO:0071035">
    <property type="term" value="P:nuclear polyadenylation-dependent rRNA catabolic process"/>
    <property type="evidence" value="ECO:0007669"/>
    <property type="project" value="TreeGrafter"/>
</dbReference>
<dbReference type="GO" id="GO:0034475">
    <property type="term" value="P:U4 snRNA 3'-end processing"/>
    <property type="evidence" value="ECO:0007669"/>
    <property type="project" value="TreeGrafter"/>
</dbReference>
<dbReference type="Gene3D" id="3.30.230.70">
    <property type="entry name" value="GHMP Kinase, N-terminal domain"/>
    <property type="match status" value="1"/>
</dbReference>
<dbReference type="InterPro" id="IPR036345">
    <property type="entry name" value="ExoRNase_PH_dom2_sf"/>
</dbReference>
<keyword evidence="5" id="KW-0271">Exosome</keyword>
<evidence type="ECO:0000259" key="7">
    <source>
        <dbReference type="Pfam" id="PF01138"/>
    </source>
</evidence>
<keyword evidence="9" id="KW-1185">Reference proteome</keyword>
<dbReference type="InterPro" id="IPR027408">
    <property type="entry name" value="PNPase/RNase_PH_dom_sf"/>
</dbReference>
<proteinExistence type="inferred from homology"/>
<keyword evidence="4" id="KW-0963">Cytoplasm</keyword>
<gene>
    <name evidence="8" type="ORF">L486_06237</name>
</gene>
<dbReference type="GO" id="GO:0005730">
    <property type="term" value="C:nucleolus"/>
    <property type="evidence" value="ECO:0007669"/>
    <property type="project" value="UniProtKB-SubCell"/>
</dbReference>
<evidence type="ECO:0000313" key="8">
    <source>
        <dbReference type="EMBL" id="OCF56296.1"/>
    </source>
</evidence>
<comment type="similarity">
    <text evidence="3">Belongs to the RNase PH family.</text>
</comment>
<protein>
    <recommendedName>
        <fullName evidence="6">Ribosomal RNA-processing protein 42</fullName>
    </recommendedName>
</protein>
<feature type="domain" description="Exoribonuclease phosphorolytic" evidence="7">
    <location>
        <begin position="37"/>
        <end position="166"/>
    </location>
</feature>
<dbReference type="Proteomes" id="UP000092583">
    <property type="component" value="Unassembled WGS sequence"/>
</dbReference>
<evidence type="ECO:0000256" key="4">
    <source>
        <dbReference type="ARBA" id="ARBA00022490"/>
    </source>
</evidence>
<evidence type="ECO:0000256" key="2">
    <source>
        <dbReference type="ARBA" id="ARBA00004604"/>
    </source>
</evidence>
<reference evidence="8 9" key="1">
    <citation type="submission" date="2013-07" db="EMBL/GenBank/DDBJ databases">
        <title>The Genome Sequence of Kwoniella mangroviensis CBS10435.</title>
        <authorList>
            <consortium name="The Broad Institute Genome Sequencing Platform"/>
            <person name="Cuomo C."/>
            <person name="Litvintseva A."/>
            <person name="Chen Y."/>
            <person name="Heitman J."/>
            <person name="Sun S."/>
            <person name="Springer D."/>
            <person name="Dromer F."/>
            <person name="Young S.K."/>
            <person name="Zeng Q."/>
            <person name="Gargeya S."/>
            <person name="Fitzgerald M."/>
            <person name="Abouelleil A."/>
            <person name="Alvarado L."/>
            <person name="Berlin A.M."/>
            <person name="Chapman S.B."/>
            <person name="Dewar J."/>
            <person name="Goldberg J."/>
            <person name="Griggs A."/>
            <person name="Gujja S."/>
            <person name="Hansen M."/>
            <person name="Howarth C."/>
            <person name="Imamovic A."/>
            <person name="Larimer J."/>
            <person name="McCowan C."/>
            <person name="Murphy C."/>
            <person name="Pearson M."/>
            <person name="Priest M."/>
            <person name="Roberts A."/>
            <person name="Saif S."/>
            <person name="Shea T."/>
            <person name="Sykes S."/>
            <person name="Wortman J."/>
            <person name="Nusbaum C."/>
            <person name="Birren B."/>
        </authorList>
    </citation>
    <scope>NUCLEOTIDE SEQUENCE [LARGE SCALE GENOMIC DNA]</scope>
    <source>
        <strain evidence="8 9">CBS 10435</strain>
    </source>
</reference>
<dbReference type="SUPFAM" id="SSF55666">
    <property type="entry name" value="Ribonuclease PH domain 2-like"/>
    <property type="match status" value="1"/>
</dbReference>
<dbReference type="PANTHER" id="PTHR11097">
    <property type="entry name" value="EXOSOME COMPLEX EXONUCLEASE RIBOSOMAL RNA PROCESSING PROTEIN"/>
    <property type="match status" value="1"/>
</dbReference>
<dbReference type="GO" id="GO:0034476">
    <property type="term" value="P:U5 snRNA 3'-end processing"/>
    <property type="evidence" value="ECO:0007669"/>
    <property type="project" value="TreeGrafter"/>
</dbReference>
<dbReference type="GO" id="GO:0034473">
    <property type="term" value="P:U1 snRNA 3'-end processing"/>
    <property type="evidence" value="ECO:0007669"/>
    <property type="project" value="TreeGrafter"/>
</dbReference>
<dbReference type="GO" id="GO:0071038">
    <property type="term" value="P:TRAMP-dependent tRNA surveillance pathway"/>
    <property type="evidence" value="ECO:0007669"/>
    <property type="project" value="TreeGrafter"/>
</dbReference>
<dbReference type="InterPro" id="IPR050590">
    <property type="entry name" value="Exosome_comp_Rrp42_subfam"/>
</dbReference>
<dbReference type="InterPro" id="IPR001247">
    <property type="entry name" value="ExoRNase_PH_dom1"/>
</dbReference>
<reference evidence="9" key="2">
    <citation type="submission" date="2013-12" db="EMBL/GenBank/DDBJ databases">
        <title>Evolution of pathogenesis and genome organization in the Tremellales.</title>
        <authorList>
            <person name="Cuomo C."/>
            <person name="Litvintseva A."/>
            <person name="Heitman J."/>
            <person name="Chen Y."/>
            <person name="Sun S."/>
            <person name="Springer D."/>
            <person name="Dromer F."/>
            <person name="Young S."/>
            <person name="Zeng Q."/>
            <person name="Chapman S."/>
            <person name="Gujja S."/>
            <person name="Saif S."/>
            <person name="Birren B."/>
        </authorList>
    </citation>
    <scope>NUCLEOTIDE SEQUENCE [LARGE SCALE GENOMIC DNA]</scope>
    <source>
        <strain evidence="9">CBS 10435</strain>
    </source>
</reference>
<evidence type="ECO:0000313" key="9">
    <source>
        <dbReference type="Proteomes" id="UP000092583"/>
    </source>
</evidence>
<evidence type="ECO:0000256" key="6">
    <source>
        <dbReference type="ARBA" id="ARBA00042523"/>
    </source>
</evidence>
<dbReference type="SUPFAM" id="SSF54211">
    <property type="entry name" value="Ribosomal protein S5 domain 2-like"/>
    <property type="match status" value="1"/>
</dbReference>
<dbReference type="Pfam" id="PF01138">
    <property type="entry name" value="RNase_PH"/>
    <property type="match status" value="1"/>
</dbReference>
<dbReference type="OrthoDB" id="272245at2759"/>
<sequence length="321" mass="34320">MSLPLPTLSPSEISYIQTSLSDPIHPTRSDSRSLLDTRPIEVSYGVFPHANGSSRIKIGGTEVVAGIKLEVVDSSESSKGWKGKVEVDITPQAFPASQPSNLSSSSAYLSSILQSHFIPSIPPLVIIPNQKYFQPQLHLTLISSDGNVLSALVLGARSAFADLKLPKIKIISWVGENGENEVEGAEGVIGKGDLSGIKAAIKSKSKKGRNITKGGEDWDLDLSEDLDHIDGREELPVLVTLNLVPNSPNIFLDATSQEESACPSKLHLFFTTSSTEKSLKVCGIRFEGGQSIDNSRIKGLIEEGARIAGELISGLNGNLPQ</sequence>
<dbReference type="GO" id="GO:0000177">
    <property type="term" value="C:cytoplasmic exosome (RNase complex)"/>
    <property type="evidence" value="ECO:0007669"/>
    <property type="project" value="TreeGrafter"/>
</dbReference>
<dbReference type="GO" id="GO:0000467">
    <property type="term" value="P:exonucleolytic trimming to generate mature 3'-end of 5.8S rRNA from tricistronic rRNA transcript (SSU-rRNA, 5.8S rRNA, LSU-rRNA)"/>
    <property type="evidence" value="ECO:0007669"/>
    <property type="project" value="TreeGrafter"/>
</dbReference>
<dbReference type="InterPro" id="IPR020568">
    <property type="entry name" value="Ribosomal_Su5_D2-typ_SF"/>
</dbReference>
<dbReference type="EMBL" id="KV700091">
    <property type="protein sequence ID" value="OCF56296.1"/>
    <property type="molecule type" value="Genomic_DNA"/>
</dbReference>
<dbReference type="GO" id="GO:0035925">
    <property type="term" value="F:mRNA 3'-UTR AU-rich region binding"/>
    <property type="evidence" value="ECO:0007669"/>
    <property type="project" value="TreeGrafter"/>
</dbReference>
<dbReference type="PANTHER" id="PTHR11097:SF8">
    <property type="entry name" value="EXOSOME COMPLEX COMPONENT RRP42"/>
    <property type="match status" value="1"/>
</dbReference>
<dbReference type="STRING" id="1331196.A0A1B9IKY9"/>
<dbReference type="GO" id="GO:0071028">
    <property type="term" value="P:nuclear mRNA surveillance"/>
    <property type="evidence" value="ECO:0007669"/>
    <property type="project" value="TreeGrafter"/>
</dbReference>
<accession>A0A1B9IKY9</accession>
<dbReference type="GO" id="GO:0016075">
    <property type="term" value="P:rRNA catabolic process"/>
    <property type="evidence" value="ECO:0007669"/>
    <property type="project" value="TreeGrafter"/>
</dbReference>
<organism evidence="8 9">
    <name type="scientific">Kwoniella mangroviensis CBS 10435</name>
    <dbReference type="NCBI Taxonomy" id="1331196"/>
    <lineage>
        <taxon>Eukaryota</taxon>
        <taxon>Fungi</taxon>
        <taxon>Dikarya</taxon>
        <taxon>Basidiomycota</taxon>
        <taxon>Agaricomycotina</taxon>
        <taxon>Tremellomycetes</taxon>
        <taxon>Tremellales</taxon>
        <taxon>Cryptococcaceae</taxon>
        <taxon>Kwoniella</taxon>
    </lineage>
</organism>
<name>A0A1B9IKY9_9TREE</name>
<evidence type="ECO:0000256" key="5">
    <source>
        <dbReference type="ARBA" id="ARBA00022835"/>
    </source>
</evidence>
<comment type="subcellular location">
    <subcellularLocation>
        <location evidence="1">Cytoplasm</location>
    </subcellularLocation>
    <subcellularLocation>
        <location evidence="2">Nucleus</location>
        <location evidence="2">Nucleolus</location>
    </subcellularLocation>
</comment>
<dbReference type="AlphaFoldDB" id="A0A1B9IKY9"/>
<dbReference type="GO" id="GO:0000176">
    <property type="term" value="C:nuclear exosome (RNase complex)"/>
    <property type="evidence" value="ECO:0007669"/>
    <property type="project" value="TreeGrafter"/>
</dbReference>
<evidence type="ECO:0000256" key="1">
    <source>
        <dbReference type="ARBA" id="ARBA00004496"/>
    </source>
</evidence>